<keyword evidence="1" id="KW-1133">Transmembrane helix</keyword>
<keyword evidence="1" id="KW-0472">Membrane</keyword>
<accession>A0ABY4E009</accession>
<proteinExistence type="predicted"/>
<dbReference type="Proteomes" id="UP000832011">
    <property type="component" value="Chromosome"/>
</dbReference>
<reference evidence="2 3" key="1">
    <citation type="journal article" date="2022" name="Res Sq">
        <title>Evolution of multicellular longitudinally dividing oral cavity symbionts (Neisseriaceae).</title>
        <authorList>
            <person name="Nyongesa S."/>
            <person name="Weber P."/>
            <person name="Bernet E."/>
            <person name="Pullido F."/>
            <person name="Nieckarz M."/>
            <person name="Delaby M."/>
            <person name="Nieves C."/>
            <person name="Viehboeck T."/>
            <person name="Krause N."/>
            <person name="Rivera-Millot A."/>
            <person name="Nakamura A."/>
            <person name="Vischer N."/>
            <person name="VanNieuwenhze M."/>
            <person name="Brun Y."/>
            <person name="Cava F."/>
            <person name="Bulgheresi S."/>
            <person name="Veyrier F."/>
        </authorList>
    </citation>
    <scope>NUCLEOTIDE SEQUENCE [LARGE SCALE GENOMIC DNA]</scope>
    <source>
        <strain evidence="2 3">SN4</strain>
    </source>
</reference>
<sequence length="90" mass="10320">MWKRLGDVLSAMLIIVMMPAMLLQAAGELLIYGLGYLPRRVFNRKAKLDEGINAWLGLLYLVWCYCCWRCGHKCLMHKKAACKRLQAAFA</sequence>
<evidence type="ECO:0000313" key="2">
    <source>
        <dbReference type="EMBL" id="UOO88892.1"/>
    </source>
</evidence>
<name>A0ABY4E009_9NEIS</name>
<dbReference type="EMBL" id="CP091511">
    <property type="protein sequence ID" value="UOO88892.1"/>
    <property type="molecule type" value="Genomic_DNA"/>
</dbReference>
<organism evidence="2 3">
    <name type="scientific">Vitreoscilla massiliensis</name>
    <dbReference type="NCBI Taxonomy" id="1689272"/>
    <lineage>
        <taxon>Bacteria</taxon>
        <taxon>Pseudomonadati</taxon>
        <taxon>Pseudomonadota</taxon>
        <taxon>Betaproteobacteria</taxon>
        <taxon>Neisseriales</taxon>
        <taxon>Neisseriaceae</taxon>
        <taxon>Vitreoscilla</taxon>
    </lineage>
</organism>
<keyword evidence="3" id="KW-1185">Reference proteome</keyword>
<feature type="transmembrane region" description="Helical" evidence="1">
    <location>
        <begin position="12"/>
        <end position="32"/>
    </location>
</feature>
<gene>
    <name evidence="2" type="ORF">LVJ82_15755</name>
</gene>
<keyword evidence="1" id="KW-0812">Transmembrane</keyword>
<protein>
    <submittedName>
        <fullName evidence="2">Prominin family protein</fullName>
    </submittedName>
</protein>
<dbReference type="RefSeq" id="WP_058357426.1">
    <property type="nucleotide sequence ID" value="NZ_CABKVG010000010.1"/>
</dbReference>
<evidence type="ECO:0000256" key="1">
    <source>
        <dbReference type="SAM" id="Phobius"/>
    </source>
</evidence>
<evidence type="ECO:0000313" key="3">
    <source>
        <dbReference type="Proteomes" id="UP000832011"/>
    </source>
</evidence>